<organism evidence="5 6">
    <name type="scientific">Cohnella silvisoli</name>
    <dbReference type="NCBI Taxonomy" id="2873699"/>
    <lineage>
        <taxon>Bacteria</taxon>
        <taxon>Bacillati</taxon>
        <taxon>Bacillota</taxon>
        <taxon>Bacilli</taxon>
        <taxon>Bacillales</taxon>
        <taxon>Paenibacillaceae</taxon>
        <taxon>Cohnella</taxon>
    </lineage>
</organism>
<dbReference type="EMBL" id="JASKHM010000017">
    <property type="protein sequence ID" value="MEQ4485838.1"/>
    <property type="molecule type" value="Genomic_DNA"/>
</dbReference>
<dbReference type="PANTHER" id="PTHR30619">
    <property type="entry name" value="DNA INTERNALIZATION/COMPETENCE PROTEIN COMEC/REC2"/>
    <property type="match status" value="1"/>
</dbReference>
<comment type="catalytic activity">
    <reaction evidence="3">
        <text>3',5'-cyclic UMP + H2O = UMP + H(+)</text>
        <dbReference type="Rhea" id="RHEA:70575"/>
        <dbReference type="ChEBI" id="CHEBI:15377"/>
        <dbReference type="ChEBI" id="CHEBI:15378"/>
        <dbReference type="ChEBI" id="CHEBI:57865"/>
        <dbReference type="ChEBI" id="CHEBI:184387"/>
    </reaction>
    <physiologicalReaction direction="left-to-right" evidence="3">
        <dbReference type="Rhea" id="RHEA:70576"/>
    </physiologicalReaction>
</comment>
<dbReference type="Gene3D" id="3.60.15.10">
    <property type="entry name" value="Ribonuclease Z/Hydroxyacylglutathione hydrolase-like"/>
    <property type="match status" value="1"/>
</dbReference>
<dbReference type="InterPro" id="IPR001279">
    <property type="entry name" value="Metallo-B-lactamas"/>
</dbReference>
<evidence type="ECO:0000256" key="2">
    <source>
        <dbReference type="ARBA" id="ARBA00034301"/>
    </source>
</evidence>
<evidence type="ECO:0000313" key="5">
    <source>
        <dbReference type="EMBL" id="MEQ4485838.1"/>
    </source>
</evidence>
<accession>A0ABV1L0P5</accession>
<dbReference type="RefSeq" id="WP_232188502.1">
    <property type="nucleotide sequence ID" value="NZ_JAIOAP010000016.1"/>
</dbReference>
<dbReference type="InterPro" id="IPR052159">
    <property type="entry name" value="Competence_DNA_uptake"/>
</dbReference>
<comment type="caution">
    <text evidence="5">The sequence shown here is derived from an EMBL/GenBank/DDBJ whole genome shotgun (WGS) entry which is preliminary data.</text>
</comment>
<reference evidence="5 6" key="1">
    <citation type="journal article" date="2023" name="Genome Announc.">
        <title>Pan-Genome Analyses of the Genus Cohnella and Proposal of the Novel Species Cohnella silvisoli sp. nov., Isolated from Forest Soil.</title>
        <authorList>
            <person name="Wang C."/>
            <person name="Mao L."/>
            <person name="Bao G."/>
            <person name="Zhu H."/>
        </authorList>
    </citation>
    <scope>NUCLEOTIDE SEQUENCE [LARGE SCALE GENOMIC DNA]</scope>
    <source>
        <strain evidence="5 6">NL03-T5-1</strain>
    </source>
</reference>
<keyword evidence="6" id="KW-1185">Reference proteome</keyword>
<sequence length="317" mass="35487">MTKVNLQFLDVGWGDAHLIRLPSGCLTLIDGGDGTVSPDQDHPVSWMDRQGIEHLDWLILTHIHEDHLNGLLDIARAKSVSKAVLPYEPFKLMPEKVIEQHGNDLTKRVYGMLTAYLELIHLLGQQGTEILWRNECGTSEQAVLWSEEGVSLTHLYPWAGDPLPAYETLLKSCEGDDLRALESFFDLSNDDSSVYRLSFTQDPDKSILFGGDQLEAGWERLAQRMDIQSWVWKVSHHGLPDGFNPRLISLIKPAHCIIPISADRSENLRPAWESLRSCTDAAFYVTGHTGGTNPQRIESESAIIEIGYGAKPSDPHK</sequence>
<name>A0ABV1L0P5_9BACL</name>
<comment type="function">
    <text evidence="2">Counteracts the endogenous Pycsar antiviral defense system. Phosphodiesterase that enables metal-dependent hydrolysis of host cyclic nucleotide Pycsar defense signals such as cCMP and cUMP.</text>
</comment>
<dbReference type="SUPFAM" id="SSF56281">
    <property type="entry name" value="Metallo-hydrolase/oxidoreductase"/>
    <property type="match status" value="1"/>
</dbReference>
<evidence type="ECO:0000259" key="4">
    <source>
        <dbReference type="Pfam" id="PF00753"/>
    </source>
</evidence>
<gene>
    <name evidence="5" type="ORF">QJS35_25995</name>
</gene>
<evidence type="ECO:0000256" key="1">
    <source>
        <dbReference type="ARBA" id="ARBA00034221"/>
    </source>
</evidence>
<proteinExistence type="predicted"/>
<evidence type="ECO:0000313" key="6">
    <source>
        <dbReference type="Proteomes" id="UP001493487"/>
    </source>
</evidence>
<dbReference type="InterPro" id="IPR036866">
    <property type="entry name" value="RibonucZ/Hydroxyglut_hydro"/>
</dbReference>
<protein>
    <submittedName>
        <fullName evidence="5">MBL fold metallo-hydrolase</fullName>
    </submittedName>
</protein>
<dbReference type="PANTHER" id="PTHR30619:SF1">
    <property type="entry name" value="RECOMBINATION PROTEIN 2"/>
    <property type="match status" value="1"/>
</dbReference>
<feature type="domain" description="Metallo-beta-lactamase" evidence="4">
    <location>
        <begin position="15"/>
        <end position="95"/>
    </location>
</feature>
<evidence type="ECO:0000256" key="3">
    <source>
        <dbReference type="ARBA" id="ARBA00048505"/>
    </source>
</evidence>
<dbReference type="Proteomes" id="UP001493487">
    <property type="component" value="Unassembled WGS sequence"/>
</dbReference>
<dbReference type="Pfam" id="PF00753">
    <property type="entry name" value="Lactamase_B"/>
    <property type="match status" value="1"/>
</dbReference>
<comment type="catalytic activity">
    <reaction evidence="1">
        <text>3',5'-cyclic CMP + H2O = CMP + H(+)</text>
        <dbReference type="Rhea" id="RHEA:72675"/>
        <dbReference type="ChEBI" id="CHEBI:15377"/>
        <dbReference type="ChEBI" id="CHEBI:15378"/>
        <dbReference type="ChEBI" id="CHEBI:58003"/>
        <dbReference type="ChEBI" id="CHEBI:60377"/>
    </reaction>
    <physiologicalReaction direction="left-to-right" evidence="1">
        <dbReference type="Rhea" id="RHEA:72676"/>
    </physiologicalReaction>
</comment>